<proteinExistence type="predicted"/>
<dbReference type="Proteomes" id="UP000515220">
    <property type="component" value="Plasmid pAAJCM20276_2"/>
</dbReference>
<organism evidence="1 2">
    <name type="scientific">Acetobacter aceti</name>
    <dbReference type="NCBI Taxonomy" id="435"/>
    <lineage>
        <taxon>Bacteria</taxon>
        <taxon>Pseudomonadati</taxon>
        <taxon>Pseudomonadota</taxon>
        <taxon>Alphaproteobacteria</taxon>
        <taxon>Acetobacterales</taxon>
        <taxon>Acetobacteraceae</taxon>
        <taxon>Acetobacter</taxon>
        <taxon>Acetobacter subgen. Acetobacter</taxon>
    </lineage>
</organism>
<dbReference type="AlphaFoldDB" id="A0A6S6PMM1"/>
<protein>
    <submittedName>
        <fullName evidence="1">Uncharacterized protein</fullName>
    </submittedName>
</protein>
<gene>
    <name evidence="1" type="ORF">AAJCM20276_37020</name>
</gene>
<accession>A0A6S6PMM1</accession>
<dbReference type="EMBL" id="AP023328">
    <property type="protein sequence ID" value="BCI69078.1"/>
    <property type="molecule type" value="Genomic_DNA"/>
</dbReference>
<geneLocation type="plasmid" evidence="1 2">
    <name>pAAJCM20276_2</name>
</geneLocation>
<evidence type="ECO:0000313" key="2">
    <source>
        <dbReference type="Proteomes" id="UP000515220"/>
    </source>
</evidence>
<evidence type="ECO:0000313" key="1">
    <source>
        <dbReference type="EMBL" id="BCI69078.1"/>
    </source>
</evidence>
<name>A0A6S6PMM1_ACEAC</name>
<keyword evidence="1" id="KW-0614">Plasmid</keyword>
<reference evidence="1 2" key="1">
    <citation type="submission" date="2020-07" db="EMBL/GenBank/DDBJ databases">
        <title>Complete Genome Sequence of an acetic acid bacterium, Acetobacter aceti JCM20276.</title>
        <authorList>
            <person name="Hirose Y."/>
            <person name="Mihara H."/>
        </authorList>
    </citation>
    <scope>NUCLEOTIDE SEQUENCE [LARGE SCALE GENOMIC DNA]</scope>
    <source>
        <strain evidence="1 2">JCM20276</strain>
        <plasmid evidence="1 2">pAAJCM20276_2</plasmid>
    </source>
</reference>
<sequence>MGDIIMKIGKTCGLSAMTHGYPLKGHDKRPTWTKHRLAEKARHRNDQRGWTALPWKIREFSLIETVNASCRALTVRTHCTPLSQTDFDLHSVIQCNNTTNDEGTGKIKRPKA</sequence>